<protein>
    <submittedName>
        <fullName evidence="1">10554_t:CDS:1</fullName>
    </submittedName>
</protein>
<gene>
    <name evidence="1" type="ORF">ACOLOM_LOCUS5216</name>
</gene>
<keyword evidence="2" id="KW-1185">Reference proteome</keyword>
<sequence length="1174" mass="133186">MTISDMKKCNWVFWNEVPGKSIHGSSASTPDEKVPKPLGDITVSPRIPRMPRVSGRGDQNPPGLQSKLLVEIHRQMDELSSHILYLPKRWKSIGKMKTRLPELTLPDEYKAALGKSDRRGSGSKIQQTSKTQATTLASNGFPSIQSDCSSHSEEYYEQKHLANALLQELCKRYPLTGNKVNDKRQARELEVVINDWNAITTHQNRTVDLFGAVKRSLTARRKVQWVSDQELLERDRMYRSGNFTVNERIYNSTIPEQGIITDFWSYLSPRDALSEGENPILMSPSSNCELRFPLHLQPLEATPRPDSYARVNFGDELGWYEDLKPIIFASECKTKKTQGKNTRAQLAVAFHATLIILIFYYLDNRSSASDPLPEWLFLYGIEFIEHGFIVHVHYPHYNFDSRDAGWGFTSAIFTDEFSEVFKNCDTGLRLSALAFLFRMRSQGMFVMEKLKAWERAPEVLWVLQKQAYEDKHGLLLMDDATREESTKRFRPNNWTVNLVYLSASSLLSLHPVFGGCTILEPAAWIPGECKSAGLTWSCPVQGLTGPPICNIQGDLDLVWHPTSLFCTMSTYRGLYTDSVSMRQTSFFDMDGPAAPPGSPPTIKYTGPWLQTQLMKYDGDDSDEPNPGDDARARFFNGTDNDPEKDPDWPDLFNASNSFRAVQLAFTWVFTALVLRSLWRNYRQYVKVRQLYSLDLVHSIAARTVMVTDLPNHLQGEQKLAVYFENMGLAVESVNLVRHAEVLNKLIDKRTEVLLKLEAEWTKYVGNPSSLESYDPSQNVRSDHAPLIDLGDPDTMESQPARVVVPNRKRPLVRPGWFTPKIDALEHYQKEFEDLNEQVRKKRKTGKFKATSTAFVTFEKMSGAGQTTTVLAPEPRDIVWANMTFSPRNRMARELFVFAFMEIKKTFPWLANLIDKNATIQALVQNSAPSLAMTGLNAALPFILEGLSYFQGFQARSWVEYSLMKKYVLVRDLANSPAKIPTKLAAALSVGRARNFFMSYVILQALGIMPLQLLNLGILTTLPDFAELNAPPMINYGAVYPQAILVFVITITYSVIQPQIMAFGALYFGIGYVVYKYKLLFGQAWPITFVRLIWGVVIFQVLMTGIFTLEKYFVLSVIMLPLIAFTIWWGWVTYHRFEGLSSFVSLSTVCEVERGQDSEDVARLRAGAGTVSWSQ</sequence>
<feature type="non-terminal residue" evidence="1">
    <location>
        <position position="1174"/>
    </location>
</feature>
<name>A0ACA9LZQ7_9GLOM</name>
<dbReference type="EMBL" id="CAJVPT010009321">
    <property type="protein sequence ID" value="CAG8560571.1"/>
    <property type="molecule type" value="Genomic_DNA"/>
</dbReference>
<evidence type="ECO:0000313" key="1">
    <source>
        <dbReference type="EMBL" id="CAG8560571.1"/>
    </source>
</evidence>
<dbReference type="Proteomes" id="UP000789525">
    <property type="component" value="Unassembled WGS sequence"/>
</dbReference>
<evidence type="ECO:0000313" key="2">
    <source>
        <dbReference type="Proteomes" id="UP000789525"/>
    </source>
</evidence>
<comment type="caution">
    <text evidence="1">The sequence shown here is derived from an EMBL/GenBank/DDBJ whole genome shotgun (WGS) entry which is preliminary data.</text>
</comment>
<accession>A0ACA9LZQ7</accession>
<reference evidence="1" key="1">
    <citation type="submission" date="2021-06" db="EMBL/GenBank/DDBJ databases">
        <authorList>
            <person name="Kallberg Y."/>
            <person name="Tangrot J."/>
            <person name="Rosling A."/>
        </authorList>
    </citation>
    <scope>NUCLEOTIDE SEQUENCE</scope>
    <source>
        <strain evidence="1">CL356</strain>
    </source>
</reference>
<proteinExistence type="predicted"/>
<organism evidence="1 2">
    <name type="scientific">Acaulospora colombiana</name>
    <dbReference type="NCBI Taxonomy" id="27376"/>
    <lineage>
        <taxon>Eukaryota</taxon>
        <taxon>Fungi</taxon>
        <taxon>Fungi incertae sedis</taxon>
        <taxon>Mucoromycota</taxon>
        <taxon>Glomeromycotina</taxon>
        <taxon>Glomeromycetes</taxon>
        <taxon>Diversisporales</taxon>
        <taxon>Acaulosporaceae</taxon>
        <taxon>Acaulospora</taxon>
    </lineage>
</organism>